<proteinExistence type="predicted"/>
<dbReference type="EMBL" id="GBXM01007520">
    <property type="protein sequence ID" value="JAI01058.1"/>
    <property type="molecule type" value="Transcribed_RNA"/>
</dbReference>
<accession>A0A0E9XE85</accession>
<evidence type="ECO:0000313" key="1">
    <source>
        <dbReference type="EMBL" id="JAI01058.1"/>
    </source>
</evidence>
<reference evidence="1" key="1">
    <citation type="submission" date="2014-11" db="EMBL/GenBank/DDBJ databases">
        <authorList>
            <person name="Amaro Gonzalez C."/>
        </authorList>
    </citation>
    <scope>NUCLEOTIDE SEQUENCE</scope>
</reference>
<sequence length="32" mass="3945">MQTKHRITHYFISPCQTCENMFMKKSFYCINL</sequence>
<organism evidence="1">
    <name type="scientific">Anguilla anguilla</name>
    <name type="common">European freshwater eel</name>
    <name type="synonym">Muraena anguilla</name>
    <dbReference type="NCBI Taxonomy" id="7936"/>
    <lineage>
        <taxon>Eukaryota</taxon>
        <taxon>Metazoa</taxon>
        <taxon>Chordata</taxon>
        <taxon>Craniata</taxon>
        <taxon>Vertebrata</taxon>
        <taxon>Euteleostomi</taxon>
        <taxon>Actinopterygii</taxon>
        <taxon>Neopterygii</taxon>
        <taxon>Teleostei</taxon>
        <taxon>Anguilliformes</taxon>
        <taxon>Anguillidae</taxon>
        <taxon>Anguilla</taxon>
    </lineage>
</organism>
<name>A0A0E9XE85_ANGAN</name>
<protein>
    <submittedName>
        <fullName evidence="1">Uncharacterized protein</fullName>
    </submittedName>
</protein>
<reference evidence="1" key="2">
    <citation type="journal article" date="2015" name="Fish Shellfish Immunol.">
        <title>Early steps in the European eel (Anguilla anguilla)-Vibrio vulnificus interaction in the gills: Role of the RtxA13 toxin.</title>
        <authorList>
            <person name="Callol A."/>
            <person name="Pajuelo D."/>
            <person name="Ebbesson L."/>
            <person name="Teles M."/>
            <person name="MacKenzie S."/>
            <person name="Amaro C."/>
        </authorList>
    </citation>
    <scope>NUCLEOTIDE SEQUENCE</scope>
</reference>
<dbReference type="AlphaFoldDB" id="A0A0E9XE85"/>